<keyword evidence="1 3" id="KW-0808">Transferase</keyword>
<evidence type="ECO:0000313" key="4">
    <source>
        <dbReference type="Proteomes" id="UP000231644"/>
    </source>
</evidence>
<sequence length="377" mass="42833">MSVLLSPRPQAKEHSPLTDPIDDLIWSDTLPEALAETLPEALPQTGPQPPAREEPPARTPEMLAAKLDPVFIYGALRSGTTMFRLMLDQHPKIANPGEVDFLFDHLLPSNMHPSGWRYDRPALLQNRIFLAQDLTLDPNLDGLDLLEDMIRQMRVRLRRGQVLTLNIHRNLRLVNWIYPDARLIHVLRDPRDVARSSVAMGWAHHLYHAVGHWIEVESDWDCVAPWLVPQQVLTLRYEQLVQTPKEDLRRVCGFLGLPWDGAMLRYAETSTYDAPDASLIAQWKTRCDPDQIALLEGRAGTLVTARGYAVTGRARRPSLVERSGMGISEKLHLWLHGARTYGAGTFLAEKLTRLARLQGPHGRLRLRMNQTDTLRLK</sequence>
<dbReference type="PANTHER" id="PTHR12788">
    <property type="entry name" value="PROTEIN-TYROSINE SULFOTRANSFERASE 2"/>
    <property type="match status" value="1"/>
</dbReference>
<dbReference type="InterPro" id="IPR027417">
    <property type="entry name" value="P-loop_NTPase"/>
</dbReference>
<dbReference type="RefSeq" id="WP_093455052.1">
    <property type="nucleotide sequence ID" value="NZ_FNZG01000009.1"/>
</dbReference>
<evidence type="ECO:0000256" key="1">
    <source>
        <dbReference type="ARBA" id="ARBA00022679"/>
    </source>
</evidence>
<accession>A0A1I1R5L8</accession>
<feature type="region of interest" description="Disordered" evidence="2">
    <location>
        <begin position="1"/>
        <end position="23"/>
    </location>
</feature>
<evidence type="ECO:0000256" key="2">
    <source>
        <dbReference type="SAM" id="MobiDB-lite"/>
    </source>
</evidence>
<dbReference type="InterPro" id="IPR026634">
    <property type="entry name" value="TPST-like"/>
</dbReference>
<dbReference type="PANTHER" id="PTHR12788:SF10">
    <property type="entry name" value="PROTEIN-TYROSINE SULFOTRANSFERASE"/>
    <property type="match status" value="1"/>
</dbReference>
<dbReference type="Gene3D" id="3.40.50.300">
    <property type="entry name" value="P-loop containing nucleotide triphosphate hydrolases"/>
    <property type="match status" value="1"/>
</dbReference>
<organism evidence="3 4">
    <name type="scientific">Pseudooceanicola nitratireducens</name>
    <dbReference type="NCBI Taxonomy" id="517719"/>
    <lineage>
        <taxon>Bacteria</taxon>
        <taxon>Pseudomonadati</taxon>
        <taxon>Pseudomonadota</taxon>
        <taxon>Alphaproteobacteria</taxon>
        <taxon>Rhodobacterales</taxon>
        <taxon>Paracoccaceae</taxon>
        <taxon>Pseudooceanicola</taxon>
    </lineage>
</organism>
<dbReference type="AlphaFoldDB" id="A0A1I1R5L8"/>
<evidence type="ECO:0000313" key="3">
    <source>
        <dbReference type="EMBL" id="SFD27438.1"/>
    </source>
</evidence>
<feature type="region of interest" description="Disordered" evidence="2">
    <location>
        <begin position="36"/>
        <end position="58"/>
    </location>
</feature>
<gene>
    <name evidence="3" type="ORF">SAMN05421762_3846</name>
</gene>
<dbReference type="STRING" id="517719.SAMN05421762_3846"/>
<proteinExistence type="predicted"/>
<dbReference type="Proteomes" id="UP000231644">
    <property type="component" value="Unassembled WGS sequence"/>
</dbReference>
<dbReference type="GO" id="GO:0008476">
    <property type="term" value="F:protein-tyrosine sulfotransferase activity"/>
    <property type="evidence" value="ECO:0007669"/>
    <property type="project" value="InterPro"/>
</dbReference>
<dbReference type="OrthoDB" id="977108at2"/>
<keyword evidence="4" id="KW-1185">Reference proteome</keyword>
<dbReference type="SUPFAM" id="SSF52540">
    <property type="entry name" value="P-loop containing nucleoside triphosphate hydrolases"/>
    <property type="match status" value="1"/>
</dbReference>
<dbReference type="Pfam" id="PF13469">
    <property type="entry name" value="Sulfotransfer_3"/>
    <property type="match status" value="1"/>
</dbReference>
<reference evidence="3 4" key="1">
    <citation type="submission" date="2016-10" db="EMBL/GenBank/DDBJ databases">
        <authorList>
            <person name="de Groot N.N."/>
        </authorList>
    </citation>
    <scope>NUCLEOTIDE SEQUENCE [LARGE SCALE GENOMIC DNA]</scope>
    <source>
        <strain evidence="3 4">DSM 29619</strain>
    </source>
</reference>
<dbReference type="EMBL" id="FOLX01000008">
    <property type="protein sequence ID" value="SFD27438.1"/>
    <property type="molecule type" value="Genomic_DNA"/>
</dbReference>
<protein>
    <submittedName>
        <fullName evidence="3">Sulfotransferase family protein</fullName>
    </submittedName>
</protein>
<name>A0A1I1R5L8_9RHOB</name>